<proteinExistence type="predicted"/>
<reference evidence="1" key="1">
    <citation type="submission" date="2021-01" db="EMBL/GenBank/DDBJ databases">
        <authorList>
            <consortium name="Genoscope - CEA"/>
            <person name="William W."/>
        </authorList>
    </citation>
    <scope>NUCLEOTIDE SEQUENCE</scope>
</reference>
<organism evidence="1 2">
    <name type="scientific">Paramecium octaurelia</name>
    <dbReference type="NCBI Taxonomy" id="43137"/>
    <lineage>
        <taxon>Eukaryota</taxon>
        <taxon>Sar</taxon>
        <taxon>Alveolata</taxon>
        <taxon>Ciliophora</taxon>
        <taxon>Intramacronucleata</taxon>
        <taxon>Oligohymenophorea</taxon>
        <taxon>Peniculida</taxon>
        <taxon>Parameciidae</taxon>
        <taxon>Paramecium</taxon>
    </lineage>
</organism>
<dbReference type="OrthoDB" id="304748at2759"/>
<evidence type="ECO:0000313" key="2">
    <source>
        <dbReference type="Proteomes" id="UP000683925"/>
    </source>
</evidence>
<dbReference type="AlphaFoldDB" id="A0A8S1W060"/>
<dbReference type="Proteomes" id="UP000683925">
    <property type="component" value="Unassembled WGS sequence"/>
</dbReference>
<accession>A0A8S1W060</accession>
<comment type="caution">
    <text evidence="1">The sequence shown here is derived from an EMBL/GenBank/DDBJ whole genome shotgun (WGS) entry which is preliminary data.</text>
</comment>
<name>A0A8S1W060_PAROT</name>
<dbReference type="EMBL" id="CAJJDP010000079">
    <property type="protein sequence ID" value="CAD8182940.1"/>
    <property type="molecule type" value="Genomic_DNA"/>
</dbReference>
<gene>
    <name evidence="1" type="ORF">POCTA_138.1.T0800063</name>
</gene>
<keyword evidence="2" id="KW-1185">Reference proteome</keyword>
<evidence type="ECO:0000313" key="1">
    <source>
        <dbReference type="EMBL" id="CAD8182940.1"/>
    </source>
</evidence>
<sequence>MGCNIPKPKQKDLKLYDPKLQQIVTVPVLFEAKNNPIVKRRLHDQSFSPEQKISSGIHL</sequence>
<protein>
    <submittedName>
        <fullName evidence="1">Uncharacterized protein</fullName>
    </submittedName>
</protein>